<feature type="transmembrane region" description="Helical" evidence="12">
    <location>
        <begin position="240"/>
        <end position="264"/>
    </location>
</feature>
<keyword evidence="3 12" id="KW-0716">Sensory transduction</keyword>
<dbReference type="KEGG" id="pbi:107326785"/>
<evidence type="ECO:0000256" key="2">
    <source>
        <dbReference type="ARBA" id="ARBA00022475"/>
    </source>
</evidence>
<feature type="transmembrane region" description="Helical" evidence="12">
    <location>
        <begin position="204"/>
        <end position="228"/>
    </location>
</feature>
<evidence type="ECO:0000256" key="9">
    <source>
        <dbReference type="ARBA" id="ARBA00023170"/>
    </source>
</evidence>
<dbReference type="InterPro" id="IPR000725">
    <property type="entry name" value="Olfact_rcpt"/>
</dbReference>
<keyword evidence="4 11" id="KW-0812">Transmembrane</keyword>
<dbReference type="OMA" id="GSACIMP"/>
<keyword evidence="14" id="KW-1185">Reference proteome</keyword>
<dbReference type="InterPro" id="IPR017452">
    <property type="entry name" value="GPCR_Rhodpsn_7TM"/>
</dbReference>
<evidence type="ECO:0000256" key="10">
    <source>
        <dbReference type="ARBA" id="ARBA00023224"/>
    </source>
</evidence>
<evidence type="ECO:0000256" key="8">
    <source>
        <dbReference type="ARBA" id="ARBA00023136"/>
    </source>
</evidence>
<sequence length="323" mass="36763">MTKREDSNQTAVTEFMLLGFKIVPELRILLFVVFLAIYMATIAGNILIAVIVLTNHNLHKPMYFFLANLSVLEICYSSVILPRILVSFIRDYHGISFSGCFLQFYLFGSFACFECYLLSTMSYDRYLAICKPFSYAKIMNHRLCVYLSLASWMIGLVASAFTTFLVSHLIFCGPNEIDHFFCDYSPLLNLACSDTYQAETLMSVLGSACTMPALLMTLASYVCIIRTISRILSITGRRKAFSTCSSHLIVVTSFYGTLIIVYMLPKSSRLKNLNKVFSVFYTVLTPMINPFIYSLRNREFKDALRKATNNIASSRRIQRNQCN</sequence>
<feature type="domain" description="G-protein coupled receptors family 1 profile" evidence="13">
    <location>
        <begin position="44"/>
        <end position="293"/>
    </location>
</feature>
<protein>
    <recommendedName>
        <fullName evidence="12">Olfactory receptor</fullName>
    </recommendedName>
</protein>
<keyword evidence="8 12" id="KW-0472">Membrane</keyword>
<dbReference type="Gene3D" id="1.20.1070.10">
    <property type="entry name" value="Rhodopsin 7-helix transmembrane proteins"/>
    <property type="match status" value="1"/>
</dbReference>
<dbReference type="Pfam" id="PF13853">
    <property type="entry name" value="7tm_4"/>
    <property type="match status" value="1"/>
</dbReference>
<dbReference type="OrthoDB" id="5967130at2759"/>
<keyword evidence="2 12" id="KW-1003">Cell membrane</keyword>
<dbReference type="PRINTS" id="PR00245">
    <property type="entry name" value="OLFACTORYR"/>
</dbReference>
<evidence type="ECO:0000313" key="14">
    <source>
        <dbReference type="Proteomes" id="UP000695026"/>
    </source>
</evidence>
<evidence type="ECO:0000256" key="4">
    <source>
        <dbReference type="ARBA" id="ARBA00022692"/>
    </source>
</evidence>
<evidence type="ECO:0000256" key="6">
    <source>
        <dbReference type="ARBA" id="ARBA00022989"/>
    </source>
</evidence>
<evidence type="ECO:0000256" key="1">
    <source>
        <dbReference type="ARBA" id="ARBA00004651"/>
    </source>
</evidence>
<accession>A0A9F3QVT9</accession>
<dbReference type="InterPro" id="IPR050516">
    <property type="entry name" value="Olfactory_GPCR"/>
</dbReference>
<dbReference type="SUPFAM" id="SSF81321">
    <property type="entry name" value="Family A G protein-coupled receptor-like"/>
    <property type="match status" value="1"/>
</dbReference>
<feature type="transmembrane region" description="Helical" evidence="12">
    <location>
        <begin position="101"/>
        <end position="123"/>
    </location>
</feature>
<reference evidence="15" key="1">
    <citation type="submission" date="2025-08" db="UniProtKB">
        <authorList>
            <consortium name="RefSeq"/>
        </authorList>
    </citation>
    <scope>IDENTIFICATION</scope>
    <source>
        <tissue evidence="15">Liver</tissue>
    </source>
</reference>
<dbReference type="InterPro" id="IPR000276">
    <property type="entry name" value="GPCR_Rhodpsn"/>
</dbReference>
<dbReference type="PROSITE" id="PS00237">
    <property type="entry name" value="G_PROTEIN_RECEP_F1_1"/>
    <property type="match status" value="1"/>
</dbReference>
<proteinExistence type="inferred from homology"/>
<dbReference type="GO" id="GO:0004930">
    <property type="term" value="F:G protein-coupled receptor activity"/>
    <property type="evidence" value="ECO:0007669"/>
    <property type="project" value="UniProtKB-KW"/>
</dbReference>
<keyword evidence="7 11" id="KW-0297">G-protein coupled receptor</keyword>
<evidence type="ECO:0000256" key="11">
    <source>
        <dbReference type="RuleBase" id="RU000688"/>
    </source>
</evidence>
<organism evidence="14 15">
    <name type="scientific">Python bivittatus</name>
    <name type="common">Burmese python</name>
    <name type="synonym">Python molurus bivittatus</name>
    <dbReference type="NCBI Taxonomy" id="176946"/>
    <lineage>
        <taxon>Eukaryota</taxon>
        <taxon>Metazoa</taxon>
        <taxon>Chordata</taxon>
        <taxon>Craniata</taxon>
        <taxon>Vertebrata</taxon>
        <taxon>Euteleostomi</taxon>
        <taxon>Lepidosauria</taxon>
        <taxon>Squamata</taxon>
        <taxon>Bifurcata</taxon>
        <taxon>Unidentata</taxon>
        <taxon>Episquamata</taxon>
        <taxon>Toxicofera</taxon>
        <taxon>Serpentes</taxon>
        <taxon>Henophidia</taxon>
        <taxon>Pythonidae</taxon>
        <taxon>Python</taxon>
    </lineage>
</organism>
<evidence type="ECO:0000256" key="12">
    <source>
        <dbReference type="RuleBase" id="RU363047"/>
    </source>
</evidence>
<comment type="subcellular location">
    <subcellularLocation>
        <location evidence="1 12">Cell membrane</location>
        <topology evidence="1 12">Multi-pass membrane protein</topology>
    </subcellularLocation>
</comment>
<feature type="transmembrane region" description="Helical" evidence="12">
    <location>
        <begin position="143"/>
        <end position="171"/>
    </location>
</feature>
<keyword evidence="10 11" id="KW-0807">Transducer</keyword>
<dbReference type="GeneID" id="107326785"/>
<dbReference type="AlphaFoldDB" id="A0A9F3QVT9"/>
<dbReference type="RefSeq" id="XP_015746895.1">
    <property type="nucleotide sequence ID" value="XM_015891409.2"/>
</dbReference>
<gene>
    <name evidence="15" type="primary">LOC107326785</name>
</gene>
<evidence type="ECO:0000313" key="15">
    <source>
        <dbReference type="RefSeq" id="XP_015746895.1"/>
    </source>
</evidence>
<dbReference type="CDD" id="cd15911">
    <property type="entry name" value="7tmA_OR11A-like"/>
    <property type="match status" value="1"/>
</dbReference>
<feature type="transmembrane region" description="Helical" evidence="12">
    <location>
        <begin position="276"/>
        <end position="295"/>
    </location>
</feature>
<dbReference type="PANTHER" id="PTHR26452">
    <property type="entry name" value="OLFACTORY RECEPTOR"/>
    <property type="match status" value="1"/>
</dbReference>
<dbReference type="FunFam" id="1.20.1070.10:FF:000001">
    <property type="entry name" value="Olfactory receptor"/>
    <property type="match status" value="1"/>
</dbReference>
<name>A0A9F3QVT9_PYTBI</name>
<keyword evidence="6 12" id="KW-1133">Transmembrane helix</keyword>
<dbReference type="PROSITE" id="PS50262">
    <property type="entry name" value="G_PROTEIN_RECEP_F1_2"/>
    <property type="match status" value="1"/>
</dbReference>
<feature type="transmembrane region" description="Helical" evidence="12">
    <location>
        <begin position="28"/>
        <end position="53"/>
    </location>
</feature>
<comment type="similarity">
    <text evidence="11">Belongs to the G-protein coupled receptor 1 family.</text>
</comment>
<evidence type="ECO:0000256" key="3">
    <source>
        <dbReference type="ARBA" id="ARBA00022606"/>
    </source>
</evidence>
<dbReference type="GO" id="GO:0005886">
    <property type="term" value="C:plasma membrane"/>
    <property type="evidence" value="ECO:0007669"/>
    <property type="project" value="UniProtKB-SubCell"/>
</dbReference>
<evidence type="ECO:0000256" key="5">
    <source>
        <dbReference type="ARBA" id="ARBA00022725"/>
    </source>
</evidence>
<evidence type="ECO:0000259" key="13">
    <source>
        <dbReference type="PROSITE" id="PS50262"/>
    </source>
</evidence>
<feature type="transmembrane region" description="Helical" evidence="12">
    <location>
        <begin position="65"/>
        <end position="89"/>
    </location>
</feature>
<dbReference type="PRINTS" id="PR00237">
    <property type="entry name" value="GPCRRHODOPSN"/>
</dbReference>
<keyword evidence="9 11" id="KW-0675">Receptor</keyword>
<dbReference type="GO" id="GO:0004984">
    <property type="term" value="F:olfactory receptor activity"/>
    <property type="evidence" value="ECO:0007669"/>
    <property type="project" value="InterPro"/>
</dbReference>
<dbReference type="Proteomes" id="UP000695026">
    <property type="component" value="Unplaced"/>
</dbReference>
<evidence type="ECO:0000256" key="7">
    <source>
        <dbReference type="ARBA" id="ARBA00023040"/>
    </source>
</evidence>
<keyword evidence="5 12" id="KW-0552">Olfaction</keyword>